<dbReference type="EC" id="3.5.1.23" evidence="2"/>
<dbReference type="PROSITE" id="PS51318">
    <property type="entry name" value="TAT"/>
    <property type="match status" value="1"/>
</dbReference>
<evidence type="ECO:0000259" key="3">
    <source>
        <dbReference type="Pfam" id="PF04734"/>
    </source>
</evidence>
<feature type="binding site" evidence="1">
    <location>
        <position position="241"/>
    </location>
    <ligand>
        <name>Zn(2+)</name>
        <dbReference type="ChEBI" id="CHEBI:29105"/>
    </ligand>
</feature>
<sequence length="472" mass="51543">MPKSQPPLLPPHDRRRFLASLGAATTAAAWPCHGIAADATSKSGSLSIGHAVVDTTPPLGIELAGFHKPVGQERRITGIRQKTAARALVMKVADQTVAIVSLDILSVSPDFTQQVQQRVAKQTGIPAANVRVCATHTHSMPAFSYLRQWGAIPEDYLKETLGHVVDAVVQAHRDLSAAELYVGKSSVDGGNFNRTSPTWKTDQEFTADATAADRWLDTILHVLRFERANKPDVMWYHFACHPVCYRDGEAGPDWLGLVADQVQAKHGVTPGFLQGHAGDVNPGNGDIWIGEAEPTAAAIVQGIDRALDASERVDANELRLVSEPFALPLNIDLLQQQLELYREHPEQCASGQWVDAGFAKAWYESAKDWDLQRTTHATPTTALRLGDLGILFHSSELYSYYGLQIQRDSPQENTIVVGYTDDLIGYLVDPRAYEAGEYAAVTVPRILDLPPFKTAAASQLADFANQLLTRTT</sequence>
<dbReference type="InterPro" id="IPR006823">
    <property type="entry name" value="Ceramidase_alk"/>
</dbReference>
<accession>A0A518IUA4</accession>
<organism evidence="4 5">
    <name type="scientific">Rosistilla oblonga</name>
    <dbReference type="NCBI Taxonomy" id="2527990"/>
    <lineage>
        <taxon>Bacteria</taxon>
        <taxon>Pseudomonadati</taxon>
        <taxon>Planctomycetota</taxon>
        <taxon>Planctomycetia</taxon>
        <taxon>Pirellulales</taxon>
        <taxon>Pirellulaceae</taxon>
        <taxon>Rosistilla</taxon>
    </lineage>
</organism>
<dbReference type="InterPro" id="IPR006311">
    <property type="entry name" value="TAT_signal"/>
</dbReference>
<keyword evidence="2 4" id="KW-0378">Hydrolase</keyword>
<dbReference type="GO" id="GO:0046512">
    <property type="term" value="P:sphingosine biosynthetic process"/>
    <property type="evidence" value="ECO:0007669"/>
    <property type="project" value="TreeGrafter"/>
</dbReference>
<dbReference type="PANTHER" id="PTHR12670:SF1">
    <property type="entry name" value="NEUTRAL CERAMIDASE"/>
    <property type="match status" value="1"/>
</dbReference>
<dbReference type="GO" id="GO:0046872">
    <property type="term" value="F:metal ion binding"/>
    <property type="evidence" value="ECO:0007669"/>
    <property type="project" value="UniProtKB-KW"/>
</dbReference>
<keyword evidence="1" id="KW-0479">Metal-binding</keyword>
<dbReference type="AlphaFoldDB" id="A0A518IUA4"/>
<evidence type="ECO:0000313" key="5">
    <source>
        <dbReference type="Proteomes" id="UP000316770"/>
    </source>
</evidence>
<feature type="binding site" evidence="1">
    <location>
        <position position="136"/>
    </location>
    <ligand>
        <name>Zn(2+)</name>
        <dbReference type="ChEBI" id="CHEBI:29105"/>
    </ligand>
</feature>
<comment type="cofactor">
    <cofactor evidence="1">
        <name>Zn(2+)</name>
        <dbReference type="ChEBI" id="CHEBI:29105"/>
    </cofactor>
    <text evidence="1">Binds 1 zinc ion per subunit.</text>
</comment>
<protein>
    <recommendedName>
        <fullName evidence="2">Neutral ceramidase</fullName>
        <ecNumber evidence="2">3.5.1.23</ecNumber>
    </recommendedName>
</protein>
<keyword evidence="1" id="KW-0862">Zinc</keyword>
<gene>
    <name evidence="4" type="ORF">Mal33_26610</name>
</gene>
<dbReference type="GO" id="GO:0042759">
    <property type="term" value="P:long-chain fatty acid biosynthetic process"/>
    <property type="evidence" value="ECO:0007669"/>
    <property type="project" value="TreeGrafter"/>
</dbReference>
<reference evidence="4 5" key="1">
    <citation type="submission" date="2019-02" db="EMBL/GenBank/DDBJ databases">
        <title>Deep-cultivation of Planctomycetes and their phenomic and genomic characterization uncovers novel biology.</title>
        <authorList>
            <person name="Wiegand S."/>
            <person name="Jogler M."/>
            <person name="Boedeker C."/>
            <person name="Pinto D."/>
            <person name="Vollmers J."/>
            <person name="Rivas-Marin E."/>
            <person name="Kohn T."/>
            <person name="Peeters S.H."/>
            <person name="Heuer A."/>
            <person name="Rast P."/>
            <person name="Oberbeckmann S."/>
            <person name="Bunk B."/>
            <person name="Jeske O."/>
            <person name="Meyerdierks A."/>
            <person name="Storesund J.E."/>
            <person name="Kallscheuer N."/>
            <person name="Luecker S."/>
            <person name="Lage O.M."/>
            <person name="Pohl T."/>
            <person name="Merkel B.J."/>
            <person name="Hornburger P."/>
            <person name="Mueller R.-W."/>
            <person name="Bruemmer F."/>
            <person name="Labrenz M."/>
            <person name="Spormann A.M."/>
            <person name="Op den Camp H."/>
            <person name="Overmann J."/>
            <person name="Amann R."/>
            <person name="Jetten M.S.M."/>
            <person name="Mascher T."/>
            <person name="Medema M.H."/>
            <person name="Devos D.P."/>
            <person name="Kaster A.-K."/>
            <person name="Ovreas L."/>
            <person name="Rohde M."/>
            <person name="Galperin M.Y."/>
            <person name="Jogler C."/>
        </authorList>
    </citation>
    <scope>NUCLEOTIDE SEQUENCE [LARGE SCALE GENOMIC DNA]</scope>
    <source>
        <strain evidence="4 5">Mal33</strain>
    </source>
</reference>
<dbReference type="EMBL" id="CP036318">
    <property type="protein sequence ID" value="QDV56663.1"/>
    <property type="molecule type" value="Genomic_DNA"/>
</dbReference>
<keyword evidence="2" id="KW-0443">Lipid metabolism</keyword>
<dbReference type="RefSeq" id="WP_145285362.1">
    <property type="nucleotide sequence ID" value="NZ_CP036318.1"/>
</dbReference>
<dbReference type="Proteomes" id="UP000316770">
    <property type="component" value="Chromosome"/>
</dbReference>
<comment type="similarity">
    <text evidence="2">Belongs to the neutral ceramidase family.</text>
</comment>
<proteinExistence type="inferred from homology"/>
<dbReference type="InterPro" id="IPR031329">
    <property type="entry name" value="NEUT/ALK_ceramidase_N"/>
</dbReference>
<dbReference type="GO" id="GO:0005576">
    <property type="term" value="C:extracellular region"/>
    <property type="evidence" value="ECO:0007669"/>
    <property type="project" value="TreeGrafter"/>
</dbReference>
<name>A0A518IUA4_9BACT</name>
<dbReference type="Pfam" id="PF04734">
    <property type="entry name" value="Ceramidase_alk"/>
    <property type="match status" value="1"/>
</dbReference>
<dbReference type="PANTHER" id="PTHR12670">
    <property type="entry name" value="CERAMIDASE"/>
    <property type="match status" value="1"/>
</dbReference>
<comment type="catalytic activity">
    <reaction evidence="2">
        <text>an N-acylsphing-4-enine + H2O = sphing-4-enine + a fatty acid</text>
        <dbReference type="Rhea" id="RHEA:20856"/>
        <dbReference type="ChEBI" id="CHEBI:15377"/>
        <dbReference type="ChEBI" id="CHEBI:28868"/>
        <dbReference type="ChEBI" id="CHEBI:52639"/>
        <dbReference type="ChEBI" id="CHEBI:57756"/>
        <dbReference type="EC" id="3.5.1.23"/>
    </reaction>
</comment>
<dbReference type="GO" id="GO:0017040">
    <property type="term" value="F:N-acylsphingosine amidohydrolase activity"/>
    <property type="evidence" value="ECO:0007669"/>
    <property type="project" value="UniProtKB-UniRule"/>
</dbReference>
<evidence type="ECO:0000256" key="2">
    <source>
        <dbReference type="RuleBase" id="RU366019"/>
    </source>
</evidence>
<dbReference type="GO" id="GO:0046514">
    <property type="term" value="P:ceramide catabolic process"/>
    <property type="evidence" value="ECO:0007669"/>
    <property type="project" value="InterPro"/>
</dbReference>
<evidence type="ECO:0000256" key="1">
    <source>
        <dbReference type="PIRSR" id="PIRSR606823-2"/>
    </source>
</evidence>
<dbReference type="GO" id="GO:0016020">
    <property type="term" value="C:membrane"/>
    <property type="evidence" value="ECO:0007669"/>
    <property type="project" value="GOC"/>
</dbReference>
<evidence type="ECO:0000313" key="4">
    <source>
        <dbReference type="EMBL" id="QDV56663.1"/>
    </source>
</evidence>
<keyword evidence="5" id="KW-1185">Reference proteome</keyword>
<keyword evidence="2" id="KW-0746">Sphingolipid metabolism</keyword>
<feature type="domain" description="Neutral/alkaline non-lysosomal ceramidase N-terminal" evidence="3">
    <location>
        <begin position="48"/>
        <end position="244"/>
    </location>
</feature>